<dbReference type="Proteomes" id="UP000199060">
    <property type="component" value="Unassembled WGS sequence"/>
</dbReference>
<name>A0A1G6Q5C2_9BACT</name>
<evidence type="ECO:0000313" key="2">
    <source>
        <dbReference type="Proteomes" id="UP000199060"/>
    </source>
</evidence>
<reference evidence="2" key="1">
    <citation type="submission" date="2016-10" db="EMBL/GenBank/DDBJ databases">
        <authorList>
            <person name="Varghese N."/>
            <person name="Submissions S."/>
        </authorList>
    </citation>
    <scope>NUCLEOTIDE SEQUENCE [LARGE SCALE GENOMIC DNA]</scope>
    <source>
        <strain evidence="2">DSM 23095</strain>
    </source>
</reference>
<dbReference type="EMBL" id="FNAC01000008">
    <property type="protein sequence ID" value="SDC87553.1"/>
    <property type="molecule type" value="Genomic_DNA"/>
</dbReference>
<organism evidence="1 2">
    <name type="scientific">Algoriphagus faecimaris</name>
    <dbReference type="NCBI Taxonomy" id="686796"/>
    <lineage>
        <taxon>Bacteria</taxon>
        <taxon>Pseudomonadati</taxon>
        <taxon>Bacteroidota</taxon>
        <taxon>Cytophagia</taxon>
        <taxon>Cytophagales</taxon>
        <taxon>Cyclobacteriaceae</taxon>
        <taxon>Algoriphagus</taxon>
    </lineage>
</organism>
<dbReference type="OrthoDB" id="838981at2"/>
<dbReference type="STRING" id="686796.SAMN04488104_100853"/>
<accession>A0A1G6Q5C2</accession>
<proteinExistence type="predicted"/>
<evidence type="ECO:0000313" key="1">
    <source>
        <dbReference type="EMBL" id="SDC87553.1"/>
    </source>
</evidence>
<gene>
    <name evidence="1" type="ORF">SAMN04488104_100853</name>
</gene>
<keyword evidence="2" id="KW-1185">Reference proteome</keyword>
<dbReference type="RefSeq" id="WP_139162673.1">
    <property type="nucleotide sequence ID" value="NZ_FNAC01000008.1"/>
</dbReference>
<sequence>MIYLKKIMVFVFLGPLLFFSNQNPNYLLSEEEVEPQRRQAVEYQLVVKVIDGEWRVVFPDDETKSDVTLRRGDRIRWVVEGSDASFAFPDIKIFGLETRDVKDGNPLVMAISANSPRGTFPYTVFIHEAMTYARGQSPPRIIIR</sequence>
<protein>
    <submittedName>
        <fullName evidence="1">Uncharacterized protein</fullName>
    </submittedName>
</protein>
<dbReference type="AlphaFoldDB" id="A0A1G6Q5C2"/>